<reference evidence="1 2" key="1">
    <citation type="journal article" date="2019" name="Int. J. Syst. Evol. Microbiol.">
        <title>Capsulimonas corticalis gen. nov., sp. nov., an aerobic capsulated bacterium, of a novel bacterial order, Capsulimonadales ord. nov., of the class Armatimonadia of the phylum Armatimonadetes.</title>
        <authorList>
            <person name="Li J."/>
            <person name="Kudo C."/>
            <person name="Tonouchi A."/>
        </authorList>
    </citation>
    <scope>NUCLEOTIDE SEQUENCE [LARGE SCALE GENOMIC DNA]</scope>
    <source>
        <strain evidence="1 2">AX-7</strain>
    </source>
</reference>
<accession>A0A402D0S8</accession>
<evidence type="ECO:0000313" key="2">
    <source>
        <dbReference type="Proteomes" id="UP000287394"/>
    </source>
</evidence>
<dbReference type="AlphaFoldDB" id="A0A402D0S8"/>
<dbReference type="EMBL" id="AP025739">
    <property type="protein sequence ID" value="BDI33558.1"/>
    <property type="molecule type" value="Genomic_DNA"/>
</dbReference>
<dbReference type="OrthoDB" id="2568996at2"/>
<dbReference type="Proteomes" id="UP000287394">
    <property type="component" value="Chromosome"/>
</dbReference>
<proteinExistence type="predicted"/>
<keyword evidence="2" id="KW-1185">Reference proteome</keyword>
<organism evidence="1 2">
    <name type="scientific">Capsulimonas corticalis</name>
    <dbReference type="NCBI Taxonomy" id="2219043"/>
    <lineage>
        <taxon>Bacteria</taxon>
        <taxon>Bacillati</taxon>
        <taxon>Armatimonadota</taxon>
        <taxon>Armatimonadia</taxon>
        <taxon>Capsulimonadales</taxon>
        <taxon>Capsulimonadaceae</taxon>
        <taxon>Capsulimonas</taxon>
    </lineage>
</organism>
<protein>
    <submittedName>
        <fullName evidence="1">Uncharacterized protein</fullName>
    </submittedName>
</protein>
<name>A0A402D0S8_9BACT</name>
<gene>
    <name evidence="1" type="ORF">CCAX7_56090</name>
</gene>
<dbReference type="KEGG" id="ccot:CCAX7_56090"/>
<dbReference type="RefSeq" id="WP_119323110.1">
    <property type="nucleotide sequence ID" value="NZ_AP025739.1"/>
</dbReference>
<evidence type="ECO:0000313" key="1">
    <source>
        <dbReference type="EMBL" id="BDI33558.1"/>
    </source>
</evidence>
<sequence length="440" mass="49183">MTDFVSQDFPPPASAANFELALRQGLGRAVLWLRSSAIAPDRDLIFQACRENWAYDKQSEDNRALYMADVVRATGEPEFYVPRILETLVARDAGNSFAQLFQLAGILASEHNDAREKLYEIFAEAPRENPRYMAQVLVDIDGLEGYLFAVRGWIREPYADADCLDAVHLLDDLETQFGAETMAAFLADASSLDPAITAYHDAVRERRKRWKSDLLSRPKRTEPTYEELNAMLDHPKFKSRGIWASRGRRMDDAAADRFAADLLTEKNPDRLCRLLYLFGEYEFPSDPAPLFALSRSDNETVANAAAFALSALTDPGVRALGLSIMRGERAPWDGVRLLIYNFQHGDCAAILHLLSQLTAADEIHSLGFQIYDIFDENPVAEFSDALMRLYERGMCSMCRSGVISRLATLGALSETILTEGIYDASEETRRIIASAVTSPP</sequence>